<reference evidence="1 2" key="1">
    <citation type="submission" date="2016-10" db="EMBL/GenBank/DDBJ databases">
        <authorList>
            <person name="de Groot N.N."/>
        </authorList>
    </citation>
    <scope>NUCLEOTIDE SEQUENCE [LARGE SCALE GENOMIC DNA]</scope>
    <source>
        <strain evidence="1 2">DSM 24015</strain>
    </source>
</reference>
<dbReference type="EMBL" id="FNAS01000039">
    <property type="protein sequence ID" value="SDE82207.1"/>
    <property type="molecule type" value="Genomic_DNA"/>
</dbReference>
<evidence type="ECO:0000313" key="1">
    <source>
        <dbReference type="EMBL" id="SDE82207.1"/>
    </source>
</evidence>
<dbReference type="OrthoDB" id="790983at2"/>
<protein>
    <submittedName>
        <fullName evidence="1">RteC protein</fullName>
    </submittedName>
</protein>
<name>A0A1G7G253_9FLAO</name>
<proteinExistence type="predicted"/>
<gene>
    <name evidence="1" type="ORF">SAMN05421544_1391</name>
</gene>
<dbReference type="STRING" id="1071918.SAMN05421544_1391"/>
<sequence length="277" mass="33390">MEQYFRKVFQDIHKEEEKVTLHVETVIPETLEMILYLSKVLEEAKTYILERGFCDEQEEIHFFRNIKPSIYGKLMYYNRIYKMEVVRPTSKGKIYGNYFAKEKKRLKRRHNHFLKTNPFYIYYHSGRTDEDHKYFLRSSFNFREGLENHAFDLDKQFSTYYDYLTARIIGRELFYEYLHFRTTTRFDKIANENHRSIYWTESKAALIELIYALHAAKAISGGQISLNKIAVTCQALFKIELQDIHHTFHRMKSRSGSRTLFLNQLVNSLETYMDKNI</sequence>
<dbReference type="AlphaFoldDB" id="A0A1G7G253"/>
<accession>A0A1G7G253</accession>
<dbReference type="Pfam" id="PF09357">
    <property type="entry name" value="RteC"/>
    <property type="match status" value="1"/>
</dbReference>
<organism evidence="1 2">
    <name type="scientific">Riemerella columbipharyngis</name>
    <dbReference type="NCBI Taxonomy" id="1071918"/>
    <lineage>
        <taxon>Bacteria</taxon>
        <taxon>Pseudomonadati</taxon>
        <taxon>Bacteroidota</taxon>
        <taxon>Flavobacteriia</taxon>
        <taxon>Flavobacteriales</taxon>
        <taxon>Weeksellaceae</taxon>
        <taxon>Riemerella</taxon>
    </lineage>
</organism>
<dbReference type="InterPro" id="IPR018534">
    <property type="entry name" value="Tet_reg_excision_RteC"/>
</dbReference>
<dbReference type="RefSeq" id="WP_092738143.1">
    <property type="nucleotide sequence ID" value="NZ_FNAS01000039.1"/>
</dbReference>
<dbReference type="Proteomes" id="UP000198517">
    <property type="component" value="Unassembled WGS sequence"/>
</dbReference>
<keyword evidence="2" id="KW-1185">Reference proteome</keyword>
<evidence type="ECO:0000313" key="2">
    <source>
        <dbReference type="Proteomes" id="UP000198517"/>
    </source>
</evidence>